<dbReference type="Proteomes" id="UP001215231">
    <property type="component" value="Chromosome"/>
</dbReference>
<evidence type="ECO:0000313" key="2">
    <source>
        <dbReference type="Proteomes" id="UP001215231"/>
    </source>
</evidence>
<gene>
    <name evidence="1" type="ORF">H3N35_22895</name>
</gene>
<sequence>MMFYPGVFVITRIGKHDSRELNSHHISLYKNNQNPEDLQLAKVILEQLGGCNKLPQCSLRYYPLLGCYAPPAILPEKQFRWRRFYIEKFVILSKLKPHLKTLDVSIQGVF</sequence>
<organism evidence="1 2">
    <name type="scientific">Thalassomonas haliotis</name>
    <dbReference type="NCBI Taxonomy" id="485448"/>
    <lineage>
        <taxon>Bacteria</taxon>
        <taxon>Pseudomonadati</taxon>
        <taxon>Pseudomonadota</taxon>
        <taxon>Gammaproteobacteria</taxon>
        <taxon>Alteromonadales</taxon>
        <taxon>Colwelliaceae</taxon>
        <taxon>Thalassomonas</taxon>
    </lineage>
</organism>
<dbReference type="EMBL" id="CP059693">
    <property type="protein sequence ID" value="WDE11053.1"/>
    <property type="molecule type" value="Genomic_DNA"/>
</dbReference>
<accession>A0ABY7VBY7</accession>
<evidence type="ECO:0000313" key="1">
    <source>
        <dbReference type="EMBL" id="WDE11053.1"/>
    </source>
</evidence>
<protein>
    <submittedName>
        <fullName evidence="1">Uncharacterized protein</fullName>
    </submittedName>
</protein>
<reference evidence="1 2" key="1">
    <citation type="journal article" date="2022" name="Mar. Drugs">
        <title>Bioassay-Guided Fractionation Leads to the Detection of Cholic Acid Generated by the Rare Thalassomonas sp.</title>
        <authorList>
            <person name="Pheiffer F."/>
            <person name="Schneider Y.K."/>
            <person name="Hansen E.H."/>
            <person name="Andersen J.H."/>
            <person name="Isaksson J."/>
            <person name="Busche T."/>
            <person name="R C."/>
            <person name="Kalinowski J."/>
            <person name="Zyl L.V."/>
            <person name="Trindade M."/>
        </authorList>
    </citation>
    <scope>NUCLEOTIDE SEQUENCE [LARGE SCALE GENOMIC DNA]</scope>
    <source>
        <strain evidence="1 2">A5K-61T</strain>
    </source>
</reference>
<dbReference type="RefSeq" id="WP_274051141.1">
    <property type="nucleotide sequence ID" value="NZ_CP059693.1"/>
</dbReference>
<proteinExistence type="predicted"/>
<keyword evidence="2" id="KW-1185">Reference proteome</keyword>
<name>A0ABY7VBY7_9GAMM</name>